<dbReference type="PROSITE" id="PS51379">
    <property type="entry name" value="4FE4S_FER_2"/>
    <property type="match status" value="2"/>
</dbReference>
<feature type="domain" description="4Fe-4S ferredoxin-type" evidence="10">
    <location>
        <begin position="547"/>
        <end position="576"/>
    </location>
</feature>
<protein>
    <submittedName>
        <fullName evidence="11">FAD-dependent oxidoreductase</fullName>
    </submittedName>
</protein>
<evidence type="ECO:0000259" key="10">
    <source>
        <dbReference type="PROSITE" id="PS51379"/>
    </source>
</evidence>
<keyword evidence="8" id="KW-0411">Iron-sulfur</keyword>
<dbReference type="PRINTS" id="PR00411">
    <property type="entry name" value="PNDRDTASEI"/>
</dbReference>
<evidence type="ECO:0000256" key="4">
    <source>
        <dbReference type="ARBA" id="ARBA00022723"/>
    </source>
</evidence>
<evidence type="ECO:0000256" key="5">
    <source>
        <dbReference type="ARBA" id="ARBA00022827"/>
    </source>
</evidence>
<evidence type="ECO:0000256" key="6">
    <source>
        <dbReference type="ARBA" id="ARBA00023002"/>
    </source>
</evidence>
<dbReference type="AlphaFoldDB" id="A0A7C4EWV3"/>
<feature type="region of interest" description="Disordered" evidence="9">
    <location>
        <begin position="250"/>
        <end position="270"/>
    </location>
</feature>
<dbReference type="GO" id="GO:0051539">
    <property type="term" value="F:4 iron, 4 sulfur cluster binding"/>
    <property type="evidence" value="ECO:0007669"/>
    <property type="project" value="UniProtKB-KW"/>
</dbReference>
<comment type="cofactor">
    <cofactor evidence="1">
        <name>FAD</name>
        <dbReference type="ChEBI" id="CHEBI:57692"/>
    </cofactor>
</comment>
<keyword evidence="7" id="KW-0408">Iron</keyword>
<dbReference type="SUPFAM" id="SSF54862">
    <property type="entry name" value="4Fe-4S ferredoxins"/>
    <property type="match status" value="1"/>
</dbReference>
<comment type="similarity">
    <text evidence="2">Belongs to the HdrA family.</text>
</comment>
<evidence type="ECO:0000256" key="1">
    <source>
        <dbReference type="ARBA" id="ARBA00001974"/>
    </source>
</evidence>
<dbReference type="Pfam" id="PF13187">
    <property type="entry name" value="Fer4_9"/>
    <property type="match status" value="1"/>
</dbReference>
<keyword evidence="4" id="KW-0479">Metal-binding</keyword>
<dbReference type="SUPFAM" id="SSF51905">
    <property type="entry name" value="FAD/NAD(P)-binding domain"/>
    <property type="match status" value="1"/>
</dbReference>
<evidence type="ECO:0000256" key="2">
    <source>
        <dbReference type="ARBA" id="ARBA00006561"/>
    </source>
</evidence>
<dbReference type="InterPro" id="IPR017900">
    <property type="entry name" value="4Fe4S_Fe_S_CS"/>
</dbReference>
<dbReference type="PROSITE" id="PS00198">
    <property type="entry name" value="4FE4S_FER_1"/>
    <property type="match status" value="2"/>
</dbReference>
<feature type="compositionally biased region" description="Basic and acidic residues" evidence="9">
    <location>
        <begin position="251"/>
        <end position="263"/>
    </location>
</feature>
<evidence type="ECO:0000256" key="7">
    <source>
        <dbReference type="ARBA" id="ARBA00023004"/>
    </source>
</evidence>
<keyword evidence="5" id="KW-0285">Flavoprotein</keyword>
<dbReference type="InterPro" id="IPR036188">
    <property type="entry name" value="FAD/NAD-bd_sf"/>
</dbReference>
<dbReference type="PANTHER" id="PTHR43498:SF1">
    <property type="entry name" value="COB--COM HETERODISULFIDE REDUCTASE IRON-SULFUR SUBUNIT A"/>
    <property type="match status" value="1"/>
</dbReference>
<dbReference type="PRINTS" id="PR00368">
    <property type="entry name" value="FADPNR"/>
</dbReference>
<dbReference type="InterPro" id="IPR003813">
    <property type="entry name" value="MvhD/FlpD"/>
</dbReference>
<sequence length="762" mass="84862">MDHKIGVYIDTGYGIGEALDIEALMAVANDEFNVAVCKADSYWSEPDKLDVIKKDASEHGLTAVVIAGPSPRLFQQEFTFQGLITERVNLREHVVWCQPPNAEDTQMLAEDYLRMGITKASKYEDRAPFIEPVEKAILVIGGGMTGLTAALEAAKAGYQVYLVEKEPHLGGWANRFHKVFTGKPPYDELSDPPIQDKIKAVQAHDKIKVFTGHRVYKISGAPGMFDVMIRPDGPWIERLVQKQNEWLAAKKAKEAQDKGEPEPAKSSQEEVAVVVEEEPEPTEFPFEQVRVGAVVLAAGWRPQDASVFENLGYGKYPDVITNVQMEELAAKGKIRRPSDGKEVSSVAFIECLDEKTEHPWLFSSAVGCLVALKQAQYLRKSNPDGRAYLFYDNMRAPGQYEKFYQTMQDDPGVFLSKGTPESVSNGGAGLDLIVKDTLLGERVRLNVDLVVLSTGMVPMTQDSAIVNLQYRQGPFLPVNPYGFNDSHFICFPYETQRTGIYTAGCVRQPMDFASCEMDATGAALKAIQCVELVSQGKAVHPRAGDESFPDIFITRCTQCKRCTEECPFGAYDEKPDGTPMPNPTRCRRCAICMGSCPERIISFRDHSVDMIGSMVKAINVPDEYSEKPRVVVFICENDALPAVDMAGINRLQYSPFVRFIPLRCLGNINMVWIADALSKGIDGIMLIGCKYGDDYQCHFVKGSELAAYRMGKISETLQRLALESERIRVHQLAIDEYMTIPKLVDDFMETLAQFDPNPYKGF</sequence>
<keyword evidence="3" id="KW-0004">4Fe-4S</keyword>
<dbReference type="GO" id="GO:0046872">
    <property type="term" value="F:metal ion binding"/>
    <property type="evidence" value="ECO:0007669"/>
    <property type="project" value="UniProtKB-KW"/>
</dbReference>
<dbReference type="GO" id="GO:0016491">
    <property type="term" value="F:oxidoreductase activity"/>
    <property type="evidence" value="ECO:0007669"/>
    <property type="project" value="UniProtKB-KW"/>
</dbReference>
<dbReference type="PANTHER" id="PTHR43498">
    <property type="entry name" value="FERREDOXIN:COB-COM HETERODISULFIDE REDUCTASE SUBUNIT A"/>
    <property type="match status" value="1"/>
</dbReference>
<dbReference type="InterPro" id="IPR039650">
    <property type="entry name" value="HdrA-like"/>
</dbReference>
<keyword evidence="5" id="KW-0274">FAD</keyword>
<dbReference type="Pfam" id="PF02662">
    <property type="entry name" value="FlpD"/>
    <property type="match status" value="1"/>
</dbReference>
<evidence type="ECO:0000256" key="9">
    <source>
        <dbReference type="SAM" id="MobiDB-lite"/>
    </source>
</evidence>
<reference evidence="11" key="1">
    <citation type="journal article" date="2020" name="mSystems">
        <title>Genome- and Community-Level Interaction Insights into Carbon Utilization and Element Cycling Functions of Hydrothermarchaeota in Hydrothermal Sediment.</title>
        <authorList>
            <person name="Zhou Z."/>
            <person name="Liu Y."/>
            <person name="Xu W."/>
            <person name="Pan J."/>
            <person name="Luo Z.H."/>
            <person name="Li M."/>
        </authorList>
    </citation>
    <scope>NUCLEOTIDE SEQUENCE [LARGE SCALE GENOMIC DNA]</scope>
    <source>
        <strain evidence="11">SpSt-769</strain>
    </source>
</reference>
<evidence type="ECO:0000313" key="11">
    <source>
        <dbReference type="EMBL" id="HGH61136.1"/>
    </source>
</evidence>
<dbReference type="Gene3D" id="3.30.70.20">
    <property type="match status" value="1"/>
</dbReference>
<dbReference type="EMBL" id="DTGT01000239">
    <property type="protein sequence ID" value="HGH61136.1"/>
    <property type="molecule type" value="Genomic_DNA"/>
</dbReference>
<dbReference type="Gene3D" id="3.40.50.720">
    <property type="entry name" value="NAD(P)-binding Rossmann-like Domain"/>
    <property type="match status" value="1"/>
</dbReference>
<evidence type="ECO:0000256" key="3">
    <source>
        <dbReference type="ARBA" id="ARBA00022485"/>
    </source>
</evidence>
<name>A0A7C4EWV3_9BACT</name>
<dbReference type="InterPro" id="IPR017896">
    <property type="entry name" value="4Fe4S_Fe-S-bd"/>
</dbReference>
<evidence type="ECO:0000256" key="8">
    <source>
        <dbReference type="ARBA" id="ARBA00023014"/>
    </source>
</evidence>
<proteinExistence type="inferred from homology"/>
<gene>
    <name evidence="11" type="ORF">ENV54_07555</name>
</gene>
<feature type="domain" description="4Fe-4S ferredoxin-type" evidence="10">
    <location>
        <begin position="577"/>
        <end position="606"/>
    </location>
</feature>
<accession>A0A7C4EWV3</accession>
<organism evidence="11">
    <name type="scientific">Desulfomonile tiedjei</name>
    <dbReference type="NCBI Taxonomy" id="2358"/>
    <lineage>
        <taxon>Bacteria</taxon>
        <taxon>Pseudomonadati</taxon>
        <taxon>Thermodesulfobacteriota</taxon>
        <taxon>Desulfomonilia</taxon>
        <taxon>Desulfomonilales</taxon>
        <taxon>Desulfomonilaceae</taxon>
        <taxon>Desulfomonile</taxon>
    </lineage>
</organism>
<keyword evidence="6" id="KW-0560">Oxidoreductase</keyword>
<comment type="caution">
    <text evidence="11">The sequence shown here is derived from an EMBL/GenBank/DDBJ whole genome shotgun (WGS) entry which is preliminary data.</text>
</comment>
<dbReference type="Pfam" id="PF13450">
    <property type="entry name" value="NAD_binding_8"/>
    <property type="match status" value="1"/>
</dbReference>